<comment type="caution">
    <text evidence="1">The sequence shown here is derived from an EMBL/GenBank/DDBJ whole genome shotgun (WGS) entry which is preliminary data.</text>
</comment>
<dbReference type="Proteomes" id="UP000054653">
    <property type="component" value="Unassembled WGS sequence"/>
</dbReference>
<reference evidence="1 2" key="1">
    <citation type="submission" date="2015-01" db="EMBL/GenBank/DDBJ databases">
        <title>Evolution of Trichinella species and genotypes.</title>
        <authorList>
            <person name="Korhonen P.K."/>
            <person name="Edoardo P."/>
            <person name="Giuseppe L.R."/>
            <person name="Gasser R.B."/>
        </authorList>
    </citation>
    <scope>NUCLEOTIDE SEQUENCE [LARGE SCALE GENOMIC DNA]</scope>
    <source>
        <strain evidence="1">ISS120</strain>
    </source>
</reference>
<name>A0A0V1D933_TRIBR</name>
<evidence type="ECO:0000313" key="2">
    <source>
        <dbReference type="Proteomes" id="UP000054653"/>
    </source>
</evidence>
<dbReference type="EMBL" id="JYDI01000030">
    <property type="protein sequence ID" value="KRY57539.1"/>
    <property type="molecule type" value="Genomic_DNA"/>
</dbReference>
<accession>A0A0V1D933</accession>
<dbReference type="AlphaFoldDB" id="A0A0V1D933"/>
<keyword evidence="2" id="KW-1185">Reference proteome</keyword>
<protein>
    <submittedName>
        <fullName evidence="1">Uncharacterized protein</fullName>
    </submittedName>
</protein>
<sequence length="132" mass="15202">MYVKLLGSCMVFVRNVKGIRKTSNFVPIKASDISHKCDYLNLLSLTCNDTIAICIISIMSSRAELTFITNAMKLNNITIYVKLLGSCMVFVRNVKGIHKTSNFVKVSAFKWWLHHTKFRRIRRSILLHAQEH</sequence>
<organism evidence="1 2">
    <name type="scientific">Trichinella britovi</name>
    <name type="common">Parasitic roundworm</name>
    <dbReference type="NCBI Taxonomy" id="45882"/>
    <lineage>
        <taxon>Eukaryota</taxon>
        <taxon>Metazoa</taxon>
        <taxon>Ecdysozoa</taxon>
        <taxon>Nematoda</taxon>
        <taxon>Enoplea</taxon>
        <taxon>Dorylaimia</taxon>
        <taxon>Trichinellida</taxon>
        <taxon>Trichinellidae</taxon>
        <taxon>Trichinella</taxon>
    </lineage>
</organism>
<proteinExistence type="predicted"/>
<evidence type="ECO:0000313" key="1">
    <source>
        <dbReference type="EMBL" id="KRY57539.1"/>
    </source>
</evidence>
<gene>
    <name evidence="1" type="ORF">T03_8433</name>
</gene>